<dbReference type="KEGG" id="rhox:RBB84_10175"/>
<protein>
    <recommendedName>
        <fullName evidence="2">Esterase</fullName>
    </recommendedName>
</protein>
<dbReference type="EMBL" id="CP132970">
    <property type="protein sequence ID" value="XBW06241.1"/>
    <property type="molecule type" value="Genomic_DNA"/>
</dbReference>
<dbReference type="AlphaFoldDB" id="A0AAU7V1Z3"/>
<gene>
    <name evidence="1" type="ORF">RBB84_10175</name>
</gene>
<reference evidence="1" key="1">
    <citation type="submission" date="2023-08" db="EMBL/GenBank/DDBJ databases">
        <title>The novel hydrolase IpcH responsible for the initial isoprocarb degradation step in Rhodococcus sp. D-6.</title>
        <authorList>
            <person name="Zhu Q."/>
        </authorList>
    </citation>
    <scope>NUCLEOTIDE SEQUENCE</scope>
    <source>
        <strain evidence="1">D-6</strain>
    </source>
</reference>
<proteinExistence type="predicted"/>
<evidence type="ECO:0000313" key="1">
    <source>
        <dbReference type="EMBL" id="XBW06241.1"/>
    </source>
</evidence>
<sequence length="97" mass="10331">MRGKALYLSSRNGLPGTYDVPGQERAAGESFATQIVAGGAIEAATNACTHQLVDRLEALDIPVTAELDADGTHSWGYWEDDPRKAWPILAESMGAEA</sequence>
<evidence type="ECO:0008006" key="2">
    <source>
        <dbReference type="Google" id="ProtNLM"/>
    </source>
</evidence>
<dbReference type="RefSeq" id="WP_350247449.1">
    <property type="nucleotide sequence ID" value="NZ_CP132970.1"/>
</dbReference>
<dbReference type="Gene3D" id="3.40.50.1820">
    <property type="entry name" value="alpha/beta hydrolase"/>
    <property type="match status" value="1"/>
</dbReference>
<name>A0AAU7V1Z3_9NOCA</name>
<accession>A0AAU7V1Z3</accession>
<organism evidence="1">
    <name type="scientific">Rhodococcus sp. D-6</name>
    <dbReference type="NCBI Taxonomy" id="1387842"/>
    <lineage>
        <taxon>Bacteria</taxon>
        <taxon>Bacillati</taxon>
        <taxon>Actinomycetota</taxon>
        <taxon>Actinomycetes</taxon>
        <taxon>Mycobacteriales</taxon>
        <taxon>Nocardiaceae</taxon>
        <taxon>Rhodococcus</taxon>
    </lineage>
</organism>
<dbReference type="InterPro" id="IPR029058">
    <property type="entry name" value="AB_hydrolase_fold"/>
</dbReference>